<dbReference type="InterPro" id="IPR031807">
    <property type="entry name" value="HicB-like"/>
</dbReference>
<name>A0A2G9YUS5_9BACT</name>
<dbReference type="PANTHER" id="PTHR34504:SF4">
    <property type="entry name" value="ANTITOXIN HICB"/>
    <property type="match status" value="1"/>
</dbReference>
<gene>
    <name evidence="2" type="ORF">COX37_01175</name>
</gene>
<sequence>MTTIKKNIKKRLFSFSVIYESAPEGGYVAFAPVLPGCHTQGDTLEEAEENIKESISLYLESLIASKIMPPRESRILQGKVEVAI</sequence>
<dbReference type="Gene3D" id="3.30.160.250">
    <property type="match status" value="1"/>
</dbReference>
<dbReference type="Pfam" id="PF15919">
    <property type="entry name" value="HicB_lk_antitox"/>
    <property type="match status" value="1"/>
</dbReference>
<dbReference type="AlphaFoldDB" id="A0A2G9YUS5"/>
<evidence type="ECO:0000259" key="1">
    <source>
        <dbReference type="Pfam" id="PF15919"/>
    </source>
</evidence>
<protein>
    <recommendedName>
        <fullName evidence="1">HicB-like antitoxin of toxin-antitoxin system domain-containing protein</fullName>
    </recommendedName>
</protein>
<dbReference type="SUPFAM" id="SSF143100">
    <property type="entry name" value="TTHA1013/TTHA0281-like"/>
    <property type="match status" value="1"/>
</dbReference>
<evidence type="ECO:0000313" key="2">
    <source>
        <dbReference type="EMBL" id="PIP22988.1"/>
    </source>
</evidence>
<comment type="caution">
    <text evidence="2">The sequence shown here is derived from an EMBL/GenBank/DDBJ whole genome shotgun (WGS) entry which is preliminary data.</text>
</comment>
<dbReference type="InterPro" id="IPR051404">
    <property type="entry name" value="TA_system_antitoxin"/>
</dbReference>
<dbReference type="Proteomes" id="UP000229976">
    <property type="component" value="Unassembled WGS sequence"/>
</dbReference>
<organism evidence="2 3">
    <name type="scientific">Candidatus Nealsonbacteria bacterium CG23_combo_of_CG06-09_8_20_14_all_39_17</name>
    <dbReference type="NCBI Taxonomy" id="1974722"/>
    <lineage>
        <taxon>Bacteria</taxon>
        <taxon>Candidatus Nealsoniibacteriota</taxon>
    </lineage>
</organism>
<reference evidence="2 3" key="1">
    <citation type="submission" date="2017-09" db="EMBL/GenBank/DDBJ databases">
        <title>Depth-based differentiation of microbial function through sediment-hosted aquifers and enrichment of novel symbionts in the deep terrestrial subsurface.</title>
        <authorList>
            <person name="Probst A.J."/>
            <person name="Ladd B."/>
            <person name="Jarett J.K."/>
            <person name="Geller-Mcgrath D.E."/>
            <person name="Sieber C.M."/>
            <person name="Emerson J.B."/>
            <person name="Anantharaman K."/>
            <person name="Thomas B.C."/>
            <person name="Malmstrom R."/>
            <person name="Stieglmeier M."/>
            <person name="Klingl A."/>
            <person name="Woyke T."/>
            <person name="Ryan C.M."/>
            <person name="Banfield J.F."/>
        </authorList>
    </citation>
    <scope>NUCLEOTIDE SEQUENCE [LARGE SCALE GENOMIC DNA]</scope>
    <source>
        <strain evidence="2">CG23_combo_of_CG06-09_8_20_14_all_39_17</strain>
    </source>
</reference>
<proteinExistence type="predicted"/>
<evidence type="ECO:0000313" key="3">
    <source>
        <dbReference type="Proteomes" id="UP000229976"/>
    </source>
</evidence>
<dbReference type="EMBL" id="PCRO01000014">
    <property type="protein sequence ID" value="PIP22988.1"/>
    <property type="molecule type" value="Genomic_DNA"/>
</dbReference>
<dbReference type="PANTHER" id="PTHR34504">
    <property type="entry name" value="ANTITOXIN HICB"/>
    <property type="match status" value="1"/>
</dbReference>
<dbReference type="InterPro" id="IPR035069">
    <property type="entry name" value="TTHA1013/TTHA0281-like"/>
</dbReference>
<feature type="domain" description="HicB-like antitoxin of toxin-antitoxin system" evidence="1">
    <location>
        <begin position="20"/>
        <end position="75"/>
    </location>
</feature>
<accession>A0A2G9YUS5</accession>